<proteinExistence type="predicted"/>
<reference evidence="3" key="1">
    <citation type="journal article" date="2012" name="Science">
        <title>The Paleozoic origin of enzymatic lignin decomposition reconstructed from 31 fungal genomes.</title>
        <authorList>
            <person name="Floudas D."/>
            <person name="Binder M."/>
            <person name="Riley R."/>
            <person name="Barry K."/>
            <person name="Blanchette R.A."/>
            <person name="Henrissat B."/>
            <person name="Martinez A.T."/>
            <person name="Otillar R."/>
            <person name="Spatafora J.W."/>
            <person name="Yadav J.S."/>
            <person name="Aerts A."/>
            <person name="Benoit I."/>
            <person name="Boyd A."/>
            <person name="Carlson A."/>
            <person name="Copeland A."/>
            <person name="Coutinho P.M."/>
            <person name="de Vries R.P."/>
            <person name="Ferreira P."/>
            <person name="Findley K."/>
            <person name="Foster B."/>
            <person name="Gaskell J."/>
            <person name="Glotzer D."/>
            <person name="Gorecki P."/>
            <person name="Heitman J."/>
            <person name="Hesse C."/>
            <person name="Hori C."/>
            <person name="Igarashi K."/>
            <person name="Jurgens J.A."/>
            <person name="Kallen N."/>
            <person name="Kersten P."/>
            <person name="Kohler A."/>
            <person name="Kuees U."/>
            <person name="Kumar T.K.A."/>
            <person name="Kuo A."/>
            <person name="LaButti K."/>
            <person name="Larrondo L.F."/>
            <person name="Lindquist E."/>
            <person name="Ling A."/>
            <person name="Lombard V."/>
            <person name="Lucas S."/>
            <person name="Lundell T."/>
            <person name="Martin R."/>
            <person name="McLaughlin D.J."/>
            <person name="Morgenstern I."/>
            <person name="Morin E."/>
            <person name="Murat C."/>
            <person name="Nagy L.G."/>
            <person name="Nolan M."/>
            <person name="Ohm R.A."/>
            <person name="Patyshakuliyeva A."/>
            <person name="Rokas A."/>
            <person name="Ruiz-Duenas F.J."/>
            <person name="Sabat G."/>
            <person name="Salamov A."/>
            <person name="Samejima M."/>
            <person name="Schmutz J."/>
            <person name="Slot J.C."/>
            <person name="St John F."/>
            <person name="Stenlid J."/>
            <person name="Sun H."/>
            <person name="Sun S."/>
            <person name="Syed K."/>
            <person name="Tsang A."/>
            <person name="Wiebenga A."/>
            <person name="Young D."/>
            <person name="Pisabarro A."/>
            <person name="Eastwood D.C."/>
            <person name="Martin F."/>
            <person name="Cullen D."/>
            <person name="Grigoriev I.V."/>
            <person name="Hibbett D.S."/>
        </authorList>
    </citation>
    <scope>NUCLEOTIDE SEQUENCE [LARGE SCALE GENOMIC DNA]</scope>
    <source>
        <strain evidence="3">RWD-64-598 SS2</strain>
    </source>
</reference>
<comment type="caution">
    <text evidence="2">The sequence shown here is derived from an EMBL/GenBank/DDBJ whole genome shotgun (WGS) entry which is preliminary data.</text>
</comment>
<dbReference type="AlphaFoldDB" id="A0A5M3N4U2"/>
<dbReference type="KEGG" id="cput:CONPUDRAFT_162932"/>
<dbReference type="EMBL" id="JH711574">
    <property type="protein sequence ID" value="EIW85865.1"/>
    <property type="molecule type" value="Genomic_DNA"/>
</dbReference>
<evidence type="ECO:0000313" key="2">
    <source>
        <dbReference type="EMBL" id="EIW85865.1"/>
    </source>
</evidence>
<dbReference type="RefSeq" id="XP_007765203.1">
    <property type="nucleotide sequence ID" value="XM_007767013.1"/>
</dbReference>
<protein>
    <submittedName>
        <fullName evidence="2">Uncharacterized protein</fullName>
    </submittedName>
</protein>
<feature type="region of interest" description="Disordered" evidence="1">
    <location>
        <begin position="67"/>
        <end position="87"/>
    </location>
</feature>
<dbReference type="GeneID" id="19204814"/>
<feature type="compositionally biased region" description="Basic and acidic residues" evidence="1">
    <location>
        <begin position="67"/>
        <end position="79"/>
    </location>
</feature>
<keyword evidence="3" id="KW-1185">Reference proteome</keyword>
<accession>A0A5M3N4U2</accession>
<evidence type="ECO:0000256" key="1">
    <source>
        <dbReference type="SAM" id="MobiDB-lite"/>
    </source>
</evidence>
<gene>
    <name evidence="2" type="ORF">CONPUDRAFT_162932</name>
</gene>
<organism evidence="2 3">
    <name type="scientific">Coniophora puteana (strain RWD-64-598)</name>
    <name type="common">Brown rot fungus</name>
    <dbReference type="NCBI Taxonomy" id="741705"/>
    <lineage>
        <taxon>Eukaryota</taxon>
        <taxon>Fungi</taxon>
        <taxon>Dikarya</taxon>
        <taxon>Basidiomycota</taxon>
        <taxon>Agaricomycotina</taxon>
        <taxon>Agaricomycetes</taxon>
        <taxon>Agaricomycetidae</taxon>
        <taxon>Boletales</taxon>
        <taxon>Coniophorineae</taxon>
        <taxon>Coniophoraceae</taxon>
        <taxon>Coniophora</taxon>
    </lineage>
</organism>
<sequence>MDSVLSSVADDDPYDKREQFLRRYSRRSTSFVPKSCAHQRAAARISPAAPARCIPQKASAGIRRIHDGRKAAARTERTTTLEGNSSQISIHSAFSTSNGQTPPAMDCSAPPAMTAAMGYHAAHRATFHVQESIEHAYGPAIARPAR</sequence>
<evidence type="ECO:0000313" key="3">
    <source>
        <dbReference type="Proteomes" id="UP000053558"/>
    </source>
</evidence>
<dbReference type="Proteomes" id="UP000053558">
    <property type="component" value="Unassembled WGS sequence"/>
</dbReference>
<name>A0A5M3N4U2_CONPW</name>